<gene>
    <name evidence="3" type="ORF">LZC95_05795</name>
</gene>
<keyword evidence="4" id="KW-1185">Reference proteome</keyword>
<dbReference type="PANTHER" id="PTHR22946">
    <property type="entry name" value="DIENELACTONE HYDROLASE DOMAIN-CONTAINING PROTEIN-RELATED"/>
    <property type="match status" value="1"/>
</dbReference>
<feature type="domain" description="Peptidase S9 prolyl oligopeptidase catalytic" evidence="2">
    <location>
        <begin position="53"/>
        <end position="209"/>
    </location>
</feature>
<keyword evidence="1 3" id="KW-0378">Hydrolase</keyword>
<sequence>MSKYEAGLDGVTFPSNGCKLLGGFYRAAGDTPRPTVVLLHGTPGIEKHLDIAYRLRDLGFNCLYFHFRGSWGSEGSFSFAHLADDTRAALDWVRRHPVVDSERIALVGGAMGGHAALLVAATDARVRAVVAMCPLIDPGAFELPEAMAHEFSTLLNGVTPRELLDQWQRVRSLHEVVDALAGRPILLVTADGDELFPPSHYSDFAARLPNGHWARAERTDHAFSMARPWLVHTVTDWLRTRSGLLPSREA</sequence>
<organism evidence="3 4">
    <name type="scientific">Pendulispora brunnea</name>
    <dbReference type="NCBI Taxonomy" id="2905690"/>
    <lineage>
        <taxon>Bacteria</taxon>
        <taxon>Pseudomonadati</taxon>
        <taxon>Myxococcota</taxon>
        <taxon>Myxococcia</taxon>
        <taxon>Myxococcales</taxon>
        <taxon>Sorangiineae</taxon>
        <taxon>Pendulisporaceae</taxon>
        <taxon>Pendulispora</taxon>
    </lineage>
</organism>
<dbReference type="SUPFAM" id="SSF53474">
    <property type="entry name" value="alpha/beta-Hydrolases"/>
    <property type="match status" value="1"/>
</dbReference>
<evidence type="ECO:0000256" key="1">
    <source>
        <dbReference type="ARBA" id="ARBA00022801"/>
    </source>
</evidence>
<proteinExistence type="predicted"/>
<dbReference type="RefSeq" id="WP_394846964.1">
    <property type="nucleotide sequence ID" value="NZ_CP089982.1"/>
</dbReference>
<dbReference type="InterPro" id="IPR029058">
    <property type="entry name" value="AB_hydrolase_fold"/>
</dbReference>
<dbReference type="PANTHER" id="PTHR22946:SF9">
    <property type="entry name" value="POLYKETIDE TRANSFERASE AF380"/>
    <property type="match status" value="1"/>
</dbReference>
<evidence type="ECO:0000259" key="2">
    <source>
        <dbReference type="Pfam" id="PF00326"/>
    </source>
</evidence>
<evidence type="ECO:0000313" key="4">
    <source>
        <dbReference type="Proteomes" id="UP001379533"/>
    </source>
</evidence>
<reference evidence="3 4" key="1">
    <citation type="submission" date="2021-12" db="EMBL/GenBank/DDBJ databases">
        <title>Discovery of the Pendulisporaceae a myxobacterial family with distinct sporulation behavior and unique specialized metabolism.</title>
        <authorList>
            <person name="Garcia R."/>
            <person name="Popoff A."/>
            <person name="Bader C.D."/>
            <person name="Loehr J."/>
            <person name="Walesch S."/>
            <person name="Walt C."/>
            <person name="Boldt J."/>
            <person name="Bunk B."/>
            <person name="Haeckl F.J.F.P.J."/>
            <person name="Gunesch A.P."/>
            <person name="Birkelbach J."/>
            <person name="Nuebel U."/>
            <person name="Pietschmann T."/>
            <person name="Bach T."/>
            <person name="Mueller R."/>
        </authorList>
    </citation>
    <scope>NUCLEOTIDE SEQUENCE [LARGE SCALE GENOMIC DNA]</scope>
    <source>
        <strain evidence="3 4">MSr12523</strain>
    </source>
</reference>
<name>A0ABZ2KE68_9BACT</name>
<dbReference type="InterPro" id="IPR050261">
    <property type="entry name" value="FrsA_esterase"/>
</dbReference>
<dbReference type="InterPro" id="IPR001375">
    <property type="entry name" value="Peptidase_S9_cat"/>
</dbReference>
<evidence type="ECO:0000313" key="3">
    <source>
        <dbReference type="EMBL" id="WXA96349.1"/>
    </source>
</evidence>
<dbReference type="EMBL" id="CP089982">
    <property type="protein sequence ID" value="WXA96349.1"/>
    <property type="molecule type" value="Genomic_DNA"/>
</dbReference>
<accession>A0ABZ2KE68</accession>
<dbReference type="Gene3D" id="3.40.50.1820">
    <property type="entry name" value="alpha/beta hydrolase"/>
    <property type="match status" value="1"/>
</dbReference>
<dbReference type="Proteomes" id="UP001379533">
    <property type="component" value="Chromosome"/>
</dbReference>
<dbReference type="Pfam" id="PF00326">
    <property type="entry name" value="Peptidase_S9"/>
    <property type="match status" value="1"/>
</dbReference>
<dbReference type="GO" id="GO:0016787">
    <property type="term" value="F:hydrolase activity"/>
    <property type="evidence" value="ECO:0007669"/>
    <property type="project" value="UniProtKB-KW"/>
</dbReference>
<protein>
    <submittedName>
        <fullName evidence="3">Alpha/beta fold hydrolase</fullName>
    </submittedName>
</protein>